<dbReference type="EMBL" id="MG372113">
    <property type="protein sequence ID" value="AUR43964.1"/>
    <property type="molecule type" value="Genomic_DNA"/>
</dbReference>
<comment type="subcellular location">
    <subcellularLocation>
        <location evidence="2 18">Mitochondrion inner membrane</location>
        <topology evidence="2 18">Multi-pass membrane protein</topology>
    </subcellularLocation>
</comment>
<sequence length="326" mass="37874">MFQLKPLFFVIMIMGTLISISSTSWFSIWMGLEINMIAFISILFKNSKSSAEIIMKLFLIQAIASLSILFFSIFSSLFNLTISNIMMNKYYMIMFPLLLKMASAPLHFWMPALADGLSWFYLFILISWQKMAPLFLMFNFMFMDLFFIVIMLNLIIGSVMGINQTSMKKIMIFSSINHMGWMLSSILISEIMFIYYFIIYMISIIPIILMFYKSNITSLNNLLFNKSKSIMFMLMFSFNILSMAGLPPFIGFIMKIIIFNQLKMTMLISIIMILTSLISLFFYTRLIYTSSSIMISMSKIKYTSKEMYNGIVFSILPSILIPMIII</sequence>
<feature type="transmembrane region" description="Helical" evidence="18">
    <location>
        <begin position="194"/>
        <end position="212"/>
    </location>
</feature>
<keyword evidence="8 18" id="KW-0812">Transmembrane</keyword>
<dbReference type="GO" id="GO:0005743">
    <property type="term" value="C:mitochondrial inner membrane"/>
    <property type="evidence" value="ECO:0007669"/>
    <property type="project" value="UniProtKB-SubCell"/>
</dbReference>
<evidence type="ECO:0000313" key="20">
    <source>
        <dbReference type="EMBL" id="AUR43964.1"/>
    </source>
</evidence>
<evidence type="ECO:0000256" key="11">
    <source>
        <dbReference type="ARBA" id="ARBA00022982"/>
    </source>
</evidence>
<dbReference type="Pfam" id="PF00361">
    <property type="entry name" value="Proton_antipo_M"/>
    <property type="match status" value="1"/>
</dbReference>
<accession>A0A2I7MLB8</accession>
<feature type="transmembrane region" description="Helical" evidence="18">
    <location>
        <begin position="264"/>
        <end position="286"/>
    </location>
</feature>
<keyword evidence="9 18" id="KW-0999">Mitochondrion inner membrane</keyword>
<feature type="transmembrane region" description="Helical" evidence="18">
    <location>
        <begin position="53"/>
        <end position="74"/>
    </location>
</feature>
<dbReference type="PRINTS" id="PR01436">
    <property type="entry name" value="NADHDHGNASE2"/>
</dbReference>
<evidence type="ECO:0000256" key="9">
    <source>
        <dbReference type="ARBA" id="ARBA00022792"/>
    </source>
</evidence>
<evidence type="ECO:0000256" key="6">
    <source>
        <dbReference type="ARBA" id="ARBA00022448"/>
    </source>
</evidence>
<feature type="transmembrane region" description="Helical" evidence="18">
    <location>
        <begin position="134"/>
        <end position="158"/>
    </location>
</feature>
<keyword evidence="13 18" id="KW-0520">NAD</keyword>
<dbReference type="GO" id="GO:0006120">
    <property type="term" value="P:mitochondrial electron transport, NADH to ubiquinone"/>
    <property type="evidence" value="ECO:0007669"/>
    <property type="project" value="InterPro"/>
</dbReference>
<evidence type="ECO:0000256" key="4">
    <source>
        <dbReference type="ARBA" id="ARBA00012944"/>
    </source>
</evidence>
<evidence type="ECO:0000256" key="16">
    <source>
        <dbReference type="ARBA" id="ARBA00023136"/>
    </source>
</evidence>
<evidence type="ECO:0000256" key="2">
    <source>
        <dbReference type="ARBA" id="ARBA00004448"/>
    </source>
</evidence>
<dbReference type="AlphaFoldDB" id="A0A2I7MLB8"/>
<evidence type="ECO:0000256" key="15">
    <source>
        <dbReference type="ARBA" id="ARBA00023128"/>
    </source>
</evidence>
<dbReference type="InterPro" id="IPR050175">
    <property type="entry name" value="Complex_I_Subunit_2"/>
</dbReference>
<keyword evidence="16 18" id="KW-0472">Membrane</keyword>
<dbReference type="InterPro" id="IPR003917">
    <property type="entry name" value="NADH_UbQ_OxRdtase_chain2"/>
</dbReference>
<organism evidence="20">
    <name type="scientific">Glomeridesmus spelaeus</name>
    <dbReference type="NCBI Taxonomy" id="2071608"/>
    <lineage>
        <taxon>Eukaryota</taxon>
        <taxon>Metazoa</taxon>
        <taxon>Ecdysozoa</taxon>
        <taxon>Arthropoda</taxon>
        <taxon>Myriapoda</taxon>
        <taxon>Diplopoda</taxon>
        <taxon>Pentazonia</taxon>
        <taxon>Glomeridesmida</taxon>
        <taxon>Glomeridesmidae</taxon>
        <taxon>Glomeridesmus</taxon>
    </lineage>
</organism>
<reference evidence="20" key="1">
    <citation type="journal article" date="2017" name="J. ISSAAS">
        <title>Complete mitochondrial genome of Glomeridesmus spelaeus (Diplopoda), a troglobitic species from Carajas iron-ore caves (Para, Brazil).</title>
        <authorList>
            <person name="Nunes G.L."/>
            <person name="Oliveira R.R.M."/>
            <person name="Pires E.S."/>
            <person name="Vasconcelos S."/>
            <person name="Pietrobon T."/>
            <person name="Prous X."/>
            <person name="Oliveira G."/>
        </authorList>
    </citation>
    <scope>NUCLEOTIDE SEQUENCE</scope>
</reference>
<evidence type="ECO:0000256" key="12">
    <source>
        <dbReference type="ARBA" id="ARBA00022989"/>
    </source>
</evidence>
<keyword evidence="14 18" id="KW-0830">Ubiquinone</keyword>
<keyword evidence="6" id="KW-0813">Transport</keyword>
<dbReference type="InterPro" id="IPR001750">
    <property type="entry name" value="ND/Mrp_TM"/>
</dbReference>
<comment type="function">
    <text evidence="18">Core subunit of the mitochondrial membrane respiratory chain NADH dehydrogenase (Complex I) which catalyzes electron transfer from NADH through the respiratory chain, using ubiquinone as an electron acceptor. Essential for the catalytic activity and assembly of complex I.</text>
</comment>
<evidence type="ECO:0000256" key="18">
    <source>
        <dbReference type="RuleBase" id="RU003403"/>
    </source>
</evidence>
<evidence type="ECO:0000256" key="14">
    <source>
        <dbReference type="ARBA" id="ARBA00023075"/>
    </source>
</evidence>
<evidence type="ECO:0000256" key="8">
    <source>
        <dbReference type="ARBA" id="ARBA00022692"/>
    </source>
</evidence>
<keyword evidence="10 18" id="KW-1278">Translocase</keyword>
<dbReference type="GO" id="GO:0008137">
    <property type="term" value="F:NADH dehydrogenase (ubiquinone) activity"/>
    <property type="evidence" value="ECO:0007669"/>
    <property type="project" value="UniProtKB-EC"/>
</dbReference>
<proteinExistence type="inferred from homology"/>
<feature type="transmembrane region" description="Helical" evidence="18">
    <location>
        <begin position="232"/>
        <end position="258"/>
    </location>
</feature>
<protein>
    <recommendedName>
        <fullName evidence="5 18">NADH-ubiquinone oxidoreductase chain 2</fullName>
        <ecNumber evidence="4 18">7.1.1.2</ecNumber>
    </recommendedName>
</protein>
<evidence type="ECO:0000256" key="7">
    <source>
        <dbReference type="ARBA" id="ARBA00022660"/>
    </source>
</evidence>
<keyword evidence="11 18" id="KW-0249">Electron transport</keyword>
<evidence type="ECO:0000256" key="3">
    <source>
        <dbReference type="ARBA" id="ARBA00007012"/>
    </source>
</evidence>
<evidence type="ECO:0000256" key="1">
    <source>
        <dbReference type="ARBA" id="ARBA00003257"/>
    </source>
</evidence>
<gene>
    <name evidence="20" type="primary">nad2</name>
</gene>
<evidence type="ECO:0000256" key="13">
    <source>
        <dbReference type="ARBA" id="ARBA00023027"/>
    </source>
</evidence>
<feature type="transmembrane region" description="Helical" evidence="18">
    <location>
        <begin position="106"/>
        <end position="128"/>
    </location>
</feature>
<dbReference type="PANTHER" id="PTHR46552:SF1">
    <property type="entry name" value="NADH-UBIQUINONE OXIDOREDUCTASE CHAIN 2"/>
    <property type="match status" value="1"/>
</dbReference>
<evidence type="ECO:0000256" key="10">
    <source>
        <dbReference type="ARBA" id="ARBA00022967"/>
    </source>
</evidence>
<evidence type="ECO:0000259" key="19">
    <source>
        <dbReference type="Pfam" id="PF00361"/>
    </source>
</evidence>
<dbReference type="EC" id="7.1.1.2" evidence="4 18"/>
<evidence type="ECO:0000256" key="5">
    <source>
        <dbReference type="ARBA" id="ARBA00021008"/>
    </source>
</evidence>
<feature type="transmembrane region" description="Helical" evidence="18">
    <location>
        <begin position="6"/>
        <end position="32"/>
    </location>
</feature>
<feature type="transmembrane region" description="Helical" evidence="18">
    <location>
        <begin position="307"/>
        <end position="325"/>
    </location>
</feature>
<evidence type="ECO:0000256" key="17">
    <source>
        <dbReference type="ARBA" id="ARBA00049551"/>
    </source>
</evidence>
<geneLocation type="mitochondrion" evidence="20"/>
<comment type="similarity">
    <text evidence="3 18">Belongs to the complex I subunit 2 family.</text>
</comment>
<feature type="domain" description="NADH:quinone oxidoreductase/Mrp antiporter transmembrane" evidence="19">
    <location>
        <begin position="22"/>
        <end position="278"/>
    </location>
</feature>
<keyword evidence="7 18" id="KW-0679">Respiratory chain</keyword>
<keyword evidence="12 18" id="KW-1133">Transmembrane helix</keyword>
<dbReference type="PANTHER" id="PTHR46552">
    <property type="entry name" value="NADH-UBIQUINONE OXIDOREDUCTASE CHAIN 2"/>
    <property type="match status" value="1"/>
</dbReference>
<name>A0A2I7MLB8_9MYRI</name>
<comment type="catalytic activity">
    <reaction evidence="17 18">
        <text>a ubiquinone + NADH + 5 H(+)(in) = a ubiquinol + NAD(+) + 4 H(+)(out)</text>
        <dbReference type="Rhea" id="RHEA:29091"/>
        <dbReference type="Rhea" id="RHEA-COMP:9565"/>
        <dbReference type="Rhea" id="RHEA-COMP:9566"/>
        <dbReference type="ChEBI" id="CHEBI:15378"/>
        <dbReference type="ChEBI" id="CHEBI:16389"/>
        <dbReference type="ChEBI" id="CHEBI:17976"/>
        <dbReference type="ChEBI" id="CHEBI:57540"/>
        <dbReference type="ChEBI" id="CHEBI:57945"/>
        <dbReference type="EC" id="7.1.1.2"/>
    </reaction>
</comment>
<keyword evidence="15 18" id="KW-0496">Mitochondrion</keyword>
<comment type="function">
    <text evidence="1">Core subunit of the mitochondrial membrane respiratory chain NADH dehydrogenase (Complex I) that is believed to belong to the minimal assembly required for catalysis. Complex I functions in the transfer of electrons from NADH to the respiratory chain. The immediate electron acceptor for the enzyme is believed to be ubiquinone.</text>
</comment>